<evidence type="ECO:0000313" key="1">
    <source>
        <dbReference type="EMBL" id="KAK2173407.1"/>
    </source>
</evidence>
<name>A0AAD9NK94_RIDPI</name>
<dbReference type="Proteomes" id="UP001209878">
    <property type="component" value="Unassembled WGS sequence"/>
</dbReference>
<proteinExistence type="predicted"/>
<gene>
    <name evidence="1" type="ORF">NP493_877g01032</name>
</gene>
<dbReference type="AlphaFoldDB" id="A0AAD9NK94"/>
<protein>
    <submittedName>
        <fullName evidence="1">Uncharacterized protein</fullName>
    </submittedName>
</protein>
<dbReference type="EMBL" id="JAODUO010000878">
    <property type="protein sequence ID" value="KAK2173407.1"/>
    <property type="molecule type" value="Genomic_DNA"/>
</dbReference>
<accession>A0AAD9NK94</accession>
<evidence type="ECO:0000313" key="2">
    <source>
        <dbReference type="Proteomes" id="UP001209878"/>
    </source>
</evidence>
<sequence length="113" mass="12892">MVMSTEDNADVDVMRIYGDDFYTDTFLSPVYLRLIHDSATPKERENFGYPRFDVNILVFPVLEMEAVSEKGDSPPRSYAPRVAFKLRSPSTFLLQADQLTPDKIAGRSGLRRQ</sequence>
<keyword evidence="2" id="KW-1185">Reference proteome</keyword>
<organism evidence="1 2">
    <name type="scientific">Ridgeia piscesae</name>
    <name type="common">Tubeworm</name>
    <dbReference type="NCBI Taxonomy" id="27915"/>
    <lineage>
        <taxon>Eukaryota</taxon>
        <taxon>Metazoa</taxon>
        <taxon>Spiralia</taxon>
        <taxon>Lophotrochozoa</taxon>
        <taxon>Annelida</taxon>
        <taxon>Polychaeta</taxon>
        <taxon>Sedentaria</taxon>
        <taxon>Canalipalpata</taxon>
        <taxon>Sabellida</taxon>
        <taxon>Siboglinidae</taxon>
        <taxon>Ridgeia</taxon>
    </lineage>
</organism>
<reference evidence="1" key="1">
    <citation type="journal article" date="2023" name="Mol. Biol. Evol.">
        <title>Third-Generation Sequencing Reveals the Adaptive Role of the Epigenome in Three Deep-Sea Polychaetes.</title>
        <authorList>
            <person name="Perez M."/>
            <person name="Aroh O."/>
            <person name="Sun Y."/>
            <person name="Lan Y."/>
            <person name="Juniper S.K."/>
            <person name="Young C.R."/>
            <person name="Angers B."/>
            <person name="Qian P.Y."/>
        </authorList>
    </citation>
    <scope>NUCLEOTIDE SEQUENCE</scope>
    <source>
        <strain evidence="1">R07B-5</strain>
    </source>
</reference>
<comment type="caution">
    <text evidence="1">The sequence shown here is derived from an EMBL/GenBank/DDBJ whole genome shotgun (WGS) entry which is preliminary data.</text>
</comment>